<dbReference type="eggNOG" id="KOG1399">
    <property type="taxonomic scope" value="Eukaryota"/>
</dbReference>
<evidence type="ECO:0000256" key="4">
    <source>
        <dbReference type="SAM" id="MobiDB-lite"/>
    </source>
</evidence>
<dbReference type="OMA" id="GQFPMGD"/>
<dbReference type="HOGENOM" id="CLU_023116_0_0_1"/>
<keyword evidence="7" id="KW-1185">Reference proteome</keyword>
<name>R7YY89_CONA1</name>
<keyword evidence="3" id="KW-0560">Oxidoreductase</keyword>
<dbReference type="Pfam" id="PF19834">
    <property type="entry name" value="DUF6314"/>
    <property type="match status" value="1"/>
</dbReference>
<feature type="compositionally biased region" description="Basic and acidic residues" evidence="4">
    <location>
        <begin position="521"/>
        <end position="535"/>
    </location>
</feature>
<feature type="region of interest" description="Disordered" evidence="4">
    <location>
        <begin position="521"/>
        <end position="548"/>
    </location>
</feature>
<dbReference type="InterPro" id="IPR050346">
    <property type="entry name" value="FMO-like"/>
</dbReference>
<dbReference type="Proteomes" id="UP000016924">
    <property type="component" value="Unassembled WGS sequence"/>
</dbReference>
<dbReference type="RefSeq" id="XP_007782071.1">
    <property type="nucleotide sequence ID" value="XM_007783881.1"/>
</dbReference>
<dbReference type="InterPro" id="IPR045632">
    <property type="entry name" value="DUF6314"/>
</dbReference>
<feature type="domain" description="DUF6314" evidence="5">
    <location>
        <begin position="648"/>
        <end position="819"/>
    </location>
</feature>
<proteinExistence type="predicted"/>
<evidence type="ECO:0000313" key="7">
    <source>
        <dbReference type="Proteomes" id="UP000016924"/>
    </source>
</evidence>
<evidence type="ECO:0000256" key="2">
    <source>
        <dbReference type="ARBA" id="ARBA00022827"/>
    </source>
</evidence>
<dbReference type="PANTHER" id="PTHR23023">
    <property type="entry name" value="DIMETHYLANILINE MONOOXYGENASE"/>
    <property type="match status" value="1"/>
</dbReference>
<evidence type="ECO:0000256" key="3">
    <source>
        <dbReference type="ARBA" id="ARBA00023002"/>
    </source>
</evidence>
<dbReference type="InterPro" id="IPR036188">
    <property type="entry name" value="FAD/NAD-bd_sf"/>
</dbReference>
<dbReference type="AlphaFoldDB" id="R7YY89"/>
<sequence length="819" mass="90549">MTKSVCIIGAGPSGLVAAKTLLHAAPKGTFSVTVLEKASRVGGMWALQKGEIGEKCSPGMATNLSRFTVAFSDLSWNSVDLAEGTHDMTETRNGNLDPGTRQIPMFPKAWQVGRYLQNYASEFIPSSCISLNSRVTSAEHVEHEGGEKWKVVWATPRNPGTPVSGYLSEDQITQPLQGLAVHESLFDHLIIASGFFSEPRPLKLEVPLNQEAQPNLPSKLIHSSKFRKLEDLLPEAHQGGGNVVVIGGGMSGVEAAATAAFKISSACYSPSRSTKFDNLKVHHVSSRPFYAIPRYLPQELDLRSAPTFAPLDLCFYDLGRRPEGPIMAMNGLMTSERAAKTHKFLRAMLGGGPADQGYSTMDHTADEANMPAYVAISDNYTEFVRSELIVPIRGRATKMEVAADVERPGESRLRLEVESDMAGGSKQNDSNVTIPNVVGIIYATGFYPYPSISYLSPVVREVLEYDCSCHRLPLLLSGMCTCHDRIPSLGFVGFYEGPYWGVMELQARAIAARWAEVGNEKPADAHVHGNRKTESSGEASTEEGRDSNTELGWLRTLRGAVLQCSTSVPQYWMGDYVGIMESLAANLSITRDDSGFSGRAGPCIPARYTDGAGADRRDAQLQLEDLRSTLSATKHNARFVAAAAFRGLQGKWTLRRRLDSKLAGFPSGKLDGQADFFSRLPTASGFDAEYLYVESGTFTLENGMQLSATRRYVYRYREDKDQISVWFVKEDGRSVDYLFNEMRFRARREPSERGDQGAEARDRNVDRGWIAIGDHLCEKDMYESEAEFMFRGARLPTFCIKYVVKGPRKDYISETWYDR</sequence>
<dbReference type="Pfam" id="PF13450">
    <property type="entry name" value="NAD_binding_8"/>
    <property type="match status" value="1"/>
</dbReference>
<evidence type="ECO:0000259" key="5">
    <source>
        <dbReference type="Pfam" id="PF19834"/>
    </source>
</evidence>
<reference evidence="7" key="1">
    <citation type="submission" date="2012-06" db="EMBL/GenBank/DDBJ databases">
        <title>The genome sequence of Coniosporium apollinis CBS 100218.</title>
        <authorList>
            <consortium name="The Broad Institute Genome Sequencing Platform"/>
            <person name="Cuomo C."/>
            <person name="Gorbushina A."/>
            <person name="Noack S."/>
            <person name="Walker B."/>
            <person name="Young S.K."/>
            <person name="Zeng Q."/>
            <person name="Gargeya S."/>
            <person name="Fitzgerald M."/>
            <person name="Haas B."/>
            <person name="Abouelleil A."/>
            <person name="Alvarado L."/>
            <person name="Arachchi H.M."/>
            <person name="Berlin A.M."/>
            <person name="Chapman S.B."/>
            <person name="Goldberg J."/>
            <person name="Griggs A."/>
            <person name="Gujja S."/>
            <person name="Hansen M."/>
            <person name="Howarth C."/>
            <person name="Imamovic A."/>
            <person name="Larimer J."/>
            <person name="McCowan C."/>
            <person name="Montmayeur A."/>
            <person name="Murphy C."/>
            <person name="Neiman D."/>
            <person name="Pearson M."/>
            <person name="Priest M."/>
            <person name="Roberts A."/>
            <person name="Saif S."/>
            <person name="Shea T."/>
            <person name="Sisk P."/>
            <person name="Sykes S."/>
            <person name="Wortman J."/>
            <person name="Nusbaum C."/>
            <person name="Birren B."/>
        </authorList>
    </citation>
    <scope>NUCLEOTIDE SEQUENCE [LARGE SCALE GENOMIC DNA]</scope>
    <source>
        <strain evidence="7">CBS 100218</strain>
    </source>
</reference>
<dbReference type="GO" id="GO:0016491">
    <property type="term" value="F:oxidoreductase activity"/>
    <property type="evidence" value="ECO:0007669"/>
    <property type="project" value="UniProtKB-KW"/>
</dbReference>
<dbReference type="GeneID" id="19903311"/>
<accession>R7YY89</accession>
<keyword evidence="1" id="KW-0285">Flavoprotein</keyword>
<dbReference type="Gene3D" id="3.50.50.60">
    <property type="entry name" value="FAD/NAD(P)-binding domain"/>
    <property type="match status" value="2"/>
</dbReference>
<organism evidence="6 7">
    <name type="scientific">Coniosporium apollinis (strain CBS 100218)</name>
    <name type="common">Rock-inhabiting black yeast</name>
    <dbReference type="NCBI Taxonomy" id="1168221"/>
    <lineage>
        <taxon>Eukaryota</taxon>
        <taxon>Fungi</taxon>
        <taxon>Dikarya</taxon>
        <taxon>Ascomycota</taxon>
        <taxon>Pezizomycotina</taxon>
        <taxon>Dothideomycetes</taxon>
        <taxon>Dothideomycetes incertae sedis</taxon>
        <taxon>Coniosporium</taxon>
    </lineage>
</organism>
<dbReference type="PRINTS" id="PR00368">
    <property type="entry name" value="FADPNR"/>
</dbReference>
<evidence type="ECO:0000256" key="1">
    <source>
        <dbReference type="ARBA" id="ARBA00022630"/>
    </source>
</evidence>
<gene>
    <name evidence="6" type="ORF">W97_06000</name>
</gene>
<evidence type="ECO:0000313" key="6">
    <source>
        <dbReference type="EMBL" id="EON66754.1"/>
    </source>
</evidence>
<dbReference type="EMBL" id="JH767582">
    <property type="protein sequence ID" value="EON66754.1"/>
    <property type="molecule type" value="Genomic_DNA"/>
</dbReference>
<dbReference type="SUPFAM" id="SSF51905">
    <property type="entry name" value="FAD/NAD(P)-binding domain"/>
    <property type="match status" value="1"/>
</dbReference>
<protein>
    <recommendedName>
        <fullName evidence="5">DUF6314 domain-containing protein</fullName>
    </recommendedName>
</protein>
<dbReference type="STRING" id="1168221.R7YY89"/>
<dbReference type="OrthoDB" id="66881at2759"/>
<keyword evidence="2" id="KW-0274">FAD</keyword>